<dbReference type="Pfam" id="PF24750">
    <property type="entry name" value="b-prop_At3g26010-like"/>
    <property type="match status" value="1"/>
</dbReference>
<proteinExistence type="predicted"/>
<dbReference type="AlphaFoldDB" id="A0A0D9YCA4"/>
<sequence>MGGKRKARAPPAADATAAAAALLDYRLLAHILLRLRSPAALARAATVCRRWRRVASSPTFLRLFRQLHHPPPILGFFVCNNGFAVSRSTVDSELVGEVVDPTFLPRLTPRGFLGAVNRCVDFSLDSLPYDERWALADTHDGLLLCTNFADRMDIPDIFAICDPVSGRSVLLRVAPVTDSAYLGAALRTDDSDAGGVVCSFEFEVILVTCYNMWEPRLYVFSSRSGQWTVHAYIPMLPMLSAFSGDMHANESVYWLIDDHGDGGAHLLALDARTKQFSNIKLLSSMRTRYDGNMRVIRSDDGELRVVAFAAAAARLEFWHLDKSRSSRGRWVLESRVELAHVDGVMELCVDADDDVTRIMDAGEGFVFLKHYGSDLQAMVLFRLPHRRYYFGPALPYRMKMAGNGKRKARSPPAMDATAELDDRLLAVILLRLPSAAALARAATVCRRWRRVASSPAFLRLFRRLHHHAPPLLGFFVCNNGFAVSRKVGGELVGEVVDPAFIPTFHPVPREFEGAISRCGHFSLASLPDVDRWALADTRDGLLLLCSTFSDRMSIPRNFVVANPVSGRSVLVRDARFYQLDAESAYLGAALRIDDDNDGGAGGVLCFEIIVVTYFMPGPRLCVFSSRSGAWTVHPYSDAGTAIMPMLGAFSDDMHANGSVYWLIDDDDDDNPYLLALDARTKQFSNIKLPRAMRTRYRGNMCVMRSDDGELRVVAFAAAALDFWHLDKSRSSRGRWVQEWRLDLARAHGAPLFFADADGYPTRIMDAGEGFVFFKHYGSGWVFALSLETMVFIDLPHRRFYSGPALPYRMALHPPLPALVIVNVQGRTCSPI</sequence>
<dbReference type="HOGENOM" id="CLU_017797_0_0_1"/>
<dbReference type="PANTHER" id="PTHR33207">
    <property type="entry name" value="F-BOX DOMAIN CONTAINING PROTEIN-RELATED"/>
    <property type="match status" value="1"/>
</dbReference>
<dbReference type="InterPro" id="IPR056592">
    <property type="entry name" value="Beta-prop_At3g26010-like"/>
</dbReference>
<dbReference type="Gramene" id="OGLUM01G28060.1">
    <property type="protein sequence ID" value="OGLUM01G28060.1"/>
    <property type="gene ID" value="OGLUM01G28060"/>
</dbReference>
<organism evidence="2">
    <name type="scientific">Oryza glumipatula</name>
    <dbReference type="NCBI Taxonomy" id="40148"/>
    <lineage>
        <taxon>Eukaryota</taxon>
        <taxon>Viridiplantae</taxon>
        <taxon>Streptophyta</taxon>
        <taxon>Embryophyta</taxon>
        <taxon>Tracheophyta</taxon>
        <taxon>Spermatophyta</taxon>
        <taxon>Magnoliopsida</taxon>
        <taxon>Liliopsida</taxon>
        <taxon>Poales</taxon>
        <taxon>Poaceae</taxon>
        <taxon>BOP clade</taxon>
        <taxon>Oryzoideae</taxon>
        <taxon>Oryzeae</taxon>
        <taxon>Oryzinae</taxon>
        <taxon>Oryza</taxon>
    </lineage>
</organism>
<reference evidence="2" key="2">
    <citation type="submission" date="2015-04" db="UniProtKB">
        <authorList>
            <consortium name="EnsemblPlants"/>
        </authorList>
    </citation>
    <scope>IDENTIFICATION</scope>
</reference>
<dbReference type="InterPro" id="IPR056594">
    <property type="entry name" value="AT5G49610-like_b-prop"/>
</dbReference>
<dbReference type="Gene3D" id="1.20.1280.50">
    <property type="match status" value="2"/>
</dbReference>
<feature type="domain" description="F-box" evidence="1">
    <location>
        <begin position="23"/>
        <end position="64"/>
    </location>
</feature>
<dbReference type="EnsemblPlants" id="OGLUM01G28060.1">
    <property type="protein sequence ID" value="OGLUM01G28060.1"/>
    <property type="gene ID" value="OGLUM01G28060"/>
</dbReference>
<dbReference type="eggNOG" id="ENOG502R5WN">
    <property type="taxonomic scope" value="Eukaryota"/>
</dbReference>
<reference evidence="2" key="1">
    <citation type="submission" date="2013-08" db="EMBL/GenBank/DDBJ databases">
        <title>Oryza genome evolution.</title>
        <authorList>
            <person name="Wing R.A."/>
            <person name="Panaud O."/>
            <person name="Oliveira A.C."/>
        </authorList>
    </citation>
    <scope>NUCLEOTIDE SEQUENCE</scope>
</reference>
<dbReference type="PROSITE" id="PS00018">
    <property type="entry name" value="EF_HAND_1"/>
    <property type="match status" value="1"/>
</dbReference>
<dbReference type="Pfam" id="PF23635">
    <property type="entry name" value="Beta-prop_AT5G49610-like"/>
    <property type="match status" value="1"/>
</dbReference>
<evidence type="ECO:0000259" key="1">
    <source>
        <dbReference type="SMART" id="SM00256"/>
    </source>
</evidence>
<reference evidence="2" key="3">
    <citation type="submission" date="2018-05" db="EMBL/GenBank/DDBJ databases">
        <title>OgluRS3 (Oryza glumaepatula Reference Sequence Version 3).</title>
        <authorList>
            <person name="Zhang J."/>
            <person name="Kudrna D."/>
            <person name="Lee S."/>
            <person name="Talag J."/>
            <person name="Welchert J."/>
            <person name="Wing R.A."/>
        </authorList>
    </citation>
    <scope>NUCLEOTIDE SEQUENCE [LARGE SCALE GENOMIC DNA]</scope>
</reference>
<feature type="domain" description="F-box" evidence="1">
    <location>
        <begin position="420"/>
        <end position="461"/>
    </location>
</feature>
<dbReference type="InterPro" id="IPR018247">
    <property type="entry name" value="EF_Hand_1_Ca_BS"/>
</dbReference>
<name>A0A0D9YCA4_9ORYZ</name>
<evidence type="ECO:0000313" key="2">
    <source>
        <dbReference type="EnsemblPlants" id="OGLUM01G28060.1"/>
    </source>
</evidence>
<dbReference type="Pfam" id="PF12937">
    <property type="entry name" value="F-box-like"/>
    <property type="match status" value="2"/>
</dbReference>
<protein>
    <recommendedName>
        <fullName evidence="1">F-box domain-containing protein</fullName>
    </recommendedName>
</protein>
<evidence type="ECO:0000313" key="3">
    <source>
        <dbReference type="Proteomes" id="UP000026961"/>
    </source>
</evidence>
<dbReference type="InterPro" id="IPR036047">
    <property type="entry name" value="F-box-like_dom_sf"/>
</dbReference>
<dbReference type="SMART" id="SM00256">
    <property type="entry name" value="FBOX"/>
    <property type="match status" value="2"/>
</dbReference>
<dbReference type="SUPFAM" id="SSF81383">
    <property type="entry name" value="F-box domain"/>
    <property type="match status" value="2"/>
</dbReference>
<keyword evidence="3" id="KW-1185">Reference proteome</keyword>
<accession>A0A0D9YCA4</accession>
<dbReference type="InterPro" id="IPR001810">
    <property type="entry name" value="F-box_dom"/>
</dbReference>
<dbReference type="Proteomes" id="UP000026961">
    <property type="component" value="Chromosome 1"/>
</dbReference>